<evidence type="ECO:0000313" key="4">
    <source>
        <dbReference type="Proteomes" id="UP000504844"/>
    </source>
</evidence>
<sequence>MNSLSNYDDVFNQLQAFGLDITSLDYSGKMKRCKMVNGDRESRGWYILYEVPKTDGTGSFITGSFGVWQGADNNAQKVSLAKGVTLSSEQAEAIKARAAADKKKQDTALRFKNEKAAKEANVYWKKLSTDGEFEYLTRKQVGANGGRFSPRGNFAIPLQDEKGAIHGLQIIYCAADKAKKGRDKDFFPQGLAKKGHFYQIGTPTWIVFIAEGFATAASIHEATGLPVVVAFDAGNLQPVAQAIAKKYPKAKIVIACDDDYLKKCPKCKKYHLADVAECECGQKMPNGNPGVTMGKLAALAVSGTVVIPKFNDERPIDKKGPTDFNDIAVLEGPRVVEAQIADHLTAMGLQPVAPRAVATTQGGGVANALVIDDAEMMFGRFSLVYNGGSVAFDHDHHLLVPLGDVRDACTDKNFVRIWQADAKRRRIVKIEEVGFDPTEQDPKIKCNLWAGWPTSPEQGDCSELLDLLYYLVSNEDDKKEELYQWVLKWLAYPIQNHGAKMETALVFHGPQGTGKNLFFETIMRLYGEYGAIIDQSALEDKHNDWASRKLFVVADEVIARQEMHHIKNKLKAIVTGKKIRINPKNIKAYWESNHCNVVFLSNEAQPLVLERDDRRYVVIWTPPKEEKKFYNAIRSSLDNGGLAALHYHLLHHVNLDGFTPETYPPMTAAKAELINTSMDSWEQFAREWAAGQLSSSLIFHPDENGSPVMAADIETLFQLYRKWADRNGCRYVEQKNQFLTKISRLPNFMKRVAQHVQLGLKKSQLTIVYPPNHTLPPSNTTMSAWNSQQVERFIECISAVKRVFDD</sequence>
<dbReference type="Pfam" id="PF13362">
    <property type="entry name" value="Toprim_3"/>
    <property type="match status" value="1"/>
</dbReference>
<keyword evidence="4" id="KW-1185">Reference proteome</keyword>
<dbReference type="Proteomes" id="UP000504844">
    <property type="component" value="Chromosome"/>
</dbReference>
<evidence type="ECO:0000259" key="1">
    <source>
        <dbReference type="Pfam" id="PF13362"/>
    </source>
</evidence>
<proteinExistence type="predicted"/>
<accession>A0A6M8SVZ7</accession>
<dbReference type="InterPro" id="IPR027417">
    <property type="entry name" value="P-loop_NTPase"/>
</dbReference>
<dbReference type="AlphaFoldDB" id="A0A6M8SVZ7"/>
<protein>
    <submittedName>
        <fullName evidence="3">Toprim domain-containing protein</fullName>
    </submittedName>
</protein>
<dbReference type="InterPro" id="IPR045455">
    <property type="entry name" value="NrS-1_pol-like_helicase"/>
</dbReference>
<name>A0A6M8SVZ7_9NEIS</name>
<dbReference type="Gene3D" id="3.40.50.300">
    <property type="entry name" value="P-loop containing nucleotide triphosphate hydrolases"/>
    <property type="match status" value="1"/>
</dbReference>
<dbReference type="InterPro" id="IPR006171">
    <property type="entry name" value="TOPRIM_dom"/>
</dbReference>
<dbReference type="Pfam" id="PF19263">
    <property type="entry name" value="DUF5906"/>
    <property type="match status" value="1"/>
</dbReference>
<gene>
    <name evidence="3" type="ORF">HQN60_12560</name>
</gene>
<dbReference type="SUPFAM" id="SSF52540">
    <property type="entry name" value="P-loop containing nucleoside triphosphate hydrolases"/>
    <property type="match status" value="1"/>
</dbReference>
<dbReference type="RefSeq" id="WP_173533972.1">
    <property type="nucleotide sequence ID" value="NZ_CP054143.1"/>
</dbReference>
<feature type="domain" description="NrS-1 polymerase-like helicase" evidence="2">
    <location>
        <begin position="507"/>
        <end position="615"/>
    </location>
</feature>
<dbReference type="KEGG" id="dee:HQN60_12560"/>
<evidence type="ECO:0000259" key="2">
    <source>
        <dbReference type="Pfam" id="PF19263"/>
    </source>
</evidence>
<dbReference type="EMBL" id="CP054143">
    <property type="protein sequence ID" value="QKJ67470.1"/>
    <property type="molecule type" value="Genomic_DNA"/>
</dbReference>
<reference evidence="3 4" key="1">
    <citation type="submission" date="2020-05" db="EMBL/GenBank/DDBJ databases">
        <title>Complete genome sequence of Deefgea sp. D17.</title>
        <authorList>
            <person name="Bae J.-W."/>
            <person name="Han J.E."/>
        </authorList>
    </citation>
    <scope>NUCLEOTIDE SEQUENCE [LARGE SCALE GENOMIC DNA]</scope>
    <source>
        <strain evidence="3 4">D17</strain>
    </source>
</reference>
<dbReference type="InterPro" id="IPR034154">
    <property type="entry name" value="TOPRIM_DnaG/twinkle"/>
</dbReference>
<feature type="domain" description="Toprim" evidence="1">
    <location>
        <begin position="207"/>
        <end position="332"/>
    </location>
</feature>
<evidence type="ECO:0000313" key="3">
    <source>
        <dbReference type="EMBL" id="QKJ67470.1"/>
    </source>
</evidence>
<dbReference type="CDD" id="cd01029">
    <property type="entry name" value="TOPRIM_primases"/>
    <property type="match status" value="1"/>
</dbReference>
<organism evidence="3 4">
    <name type="scientific">Deefgea piscis</name>
    <dbReference type="NCBI Taxonomy" id="2739061"/>
    <lineage>
        <taxon>Bacteria</taxon>
        <taxon>Pseudomonadati</taxon>
        <taxon>Pseudomonadota</taxon>
        <taxon>Betaproteobacteria</taxon>
        <taxon>Neisseriales</taxon>
        <taxon>Chitinibacteraceae</taxon>
        <taxon>Deefgea</taxon>
    </lineage>
</organism>